<dbReference type="NCBIfam" id="TIGR00681">
    <property type="entry name" value="kdpC"/>
    <property type="match status" value="1"/>
</dbReference>
<sequence>MTNLWRSLRFTIVFAILLGLIYPLVVTGISNVLFPFQAKGSMVQSNGRIVGSELIAQSVTDPRLFWYRPSAVNYAANGSGGSNLGPTNPALIKEVQGNIKSAGVAPGTPIDSIPPDMVESSASGLDPDISIQDAMLQIPRISKATGLSQSSLQALVKQNEQGPSLGIWGTSMVNVMNLNLALEKQMGR</sequence>
<gene>
    <name evidence="11 12" type="primary">kdpC</name>
    <name evidence="12" type="ORF">NZD89_07585</name>
</gene>
<keyword evidence="10 11" id="KW-0472">Membrane</keyword>
<keyword evidence="13" id="KW-1185">Reference proteome</keyword>
<keyword evidence="1 11" id="KW-0813">Transport</keyword>
<keyword evidence="2 11" id="KW-1003">Cell membrane</keyword>
<organism evidence="12 13">
    <name type="scientific">Alicyclobacillus fastidiosus</name>
    <dbReference type="NCBI Taxonomy" id="392011"/>
    <lineage>
        <taxon>Bacteria</taxon>
        <taxon>Bacillati</taxon>
        <taxon>Bacillota</taxon>
        <taxon>Bacilli</taxon>
        <taxon>Bacillales</taxon>
        <taxon>Alicyclobacillaceae</taxon>
        <taxon>Alicyclobacillus</taxon>
    </lineage>
</organism>
<name>A0ABY6ZKY3_9BACL</name>
<dbReference type="PANTHER" id="PTHR30042">
    <property type="entry name" value="POTASSIUM-TRANSPORTING ATPASE C CHAIN"/>
    <property type="match status" value="1"/>
</dbReference>
<keyword evidence="6 11" id="KW-0067">ATP-binding</keyword>
<comment type="function">
    <text evidence="11">Part of the high-affinity ATP-driven potassium transport (or Kdp) system, which catalyzes the hydrolysis of ATP coupled with the electrogenic transport of potassium into the cytoplasm. This subunit acts as a catalytic chaperone that increases the ATP-binding affinity of the ATP-hydrolyzing subunit KdpB by the formation of a transient KdpB/KdpC/ATP ternary complex.</text>
</comment>
<dbReference type="PANTHER" id="PTHR30042:SF2">
    <property type="entry name" value="POTASSIUM-TRANSPORTING ATPASE KDPC SUBUNIT"/>
    <property type="match status" value="1"/>
</dbReference>
<reference evidence="12" key="1">
    <citation type="submission" date="2022-08" db="EMBL/GenBank/DDBJ databases">
        <title>Alicyclobacillus fastidiosus DSM 17978, complete genome.</title>
        <authorList>
            <person name="Wang Q."/>
            <person name="Cai R."/>
            <person name="Wang Z."/>
        </authorList>
    </citation>
    <scope>NUCLEOTIDE SEQUENCE</scope>
    <source>
        <strain evidence="12">DSM 17978</strain>
    </source>
</reference>
<evidence type="ECO:0000256" key="4">
    <source>
        <dbReference type="ARBA" id="ARBA00022692"/>
    </source>
</evidence>
<evidence type="ECO:0000256" key="6">
    <source>
        <dbReference type="ARBA" id="ARBA00022840"/>
    </source>
</evidence>
<protein>
    <recommendedName>
        <fullName evidence="11">Potassium-transporting ATPase KdpC subunit</fullName>
    </recommendedName>
    <alternativeName>
        <fullName evidence="11">ATP phosphohydrolase [potassium-transporting] C chain</fullName>
    </alternativeName>
    <alternativeName>
        <fullName evidence="11">Potassium-binding and translocating subunit C</fullName>
    </alternativeName>
    <alternativeName>
        <fullName evidence="11">Potassium-translocating ATPase C chain</fullName>
    </alternativeName>
</protein>
<evidence type="ECO:0000256" key="3">
    <source>
        <dbReference type="ARBA" id="ARBA00022538"/>
    </source>
</evidence>
<comment type="similarity">
    <text evidence="11">Belongs to the KdpC family.</text>
</comment>
<dbReference type="InterPro" id="IPR003820">
    <property type="entry name" value="KdpC"/>
</dbReference>
<evidence type="ECO:0000256" key="10">
    <source>
        <dbReference type="ARBA" id="ARBA00023136"/>
    </source>
</evidence>
<dbReference type="HAMAP" id="MF_00276">
    <property type="entry name" value="KdpC"/>
    <property type="match status" value="1"/>
</dbReference>
<feature type="transmembrane region" description="Helical" evidence="11">
    <location>
        <begin position="12"/>
        <end position="34"/>
    </location>
</feature>
<evidence type="ECO:0000256" key="1">
    <source>
        <dbReference type="ARBA" id="ARBA00022448"/>
    </source>
</evidence>
<keyword evidence="5 11" id="KW-0547">Nucleotide-binding</keyword>
<proteinExistence type="inferred from homology"/>
<evidence type="ECO:0000256" key="8">
    <source>
        <dbReference type="ARBA" id="ARBA00022989"/>
    </source>
</evidence>
<keyword evidence="8 11" id="KW-1133">Transmembrane helix</keyword>
<evidence type="ECO:0000256" key="11">
    <source>
        <dbReference type="HAMAP-Rule" id="MF_00276"/>
    </source>
</evidence>
<keyword evidence="9 11" id="KW-0406">Ion transport</keyword>
<evidence type="ECO:0000313" key="12">
    <source>
        <dbReference type="EMBL" id="WAH43248.1"/>
    </source>
</evidence>
<evidence type="ECO:0000313" key="13">
    <source>
        <dbReference type="Proteomes" id="UP001164761"/>
    </source>
</evidence>
<keyword evidence="7 11" id="KW-0630">Potassium</keyword>
<dbReference type="PIRSF" id="PIRSF001296">
    <property type="entry name" value="K_ATPase_KdpC"/>
    <property type="match status" value="1"/>
</dbReference>
<dbReference type="Proteomes" id="UP001164761">
    <property type="component" value="Chromosome"/>
</dbReference>
<evidence type="ECO:0000256" key="5">
    <source>
        <dbReference type="ARBA" id="ARBA00022741"/>
    </source>
</evidence>
<comment type="subcellular location">
    <subcellularLocation>
        <location evidence="11">Cell membrane</location>
        <topology evidence="11">Single-pass membrane protein</topology>
    </subcellularLocation>
</comment>
<keyword evidence="4 11" id="KW-0812">Transmembrane</keyword>
<comment type="subunit">
    <text evidence="11">The system is composed of three essential subunits: KdpA, KdpB and KdpC.</text>
</comment>
<evidence type="ECO:0000256" key="7">
    <source>
        <dbReference type="ARBA" id="ARBA00022958"/>
    </source>
</evidence>
<keyword evidence="3 11" id="KW-0633">Potassium transport</keyword>
<dbReference type="EMBL" id="CP104067">
    <property type="protein sequence ID" value="WAH43248.1"/>
    <property type="molecule type" value="Genomic_DNA"/>
</dbReference>
<dbReference type="Pfam" id="PF02669">
    <property type="entry name" value="KdpC"/>
    <property type="match status" value="1"/>
</dbReference>
<dbReference type="RefSeq" id="WP_268007127.1">
    <property type="nucleotide sequence ID" value="NZ_CP104067.1"/>
</dbReference>
<dbReference type="NCBIfam" id="NF001454">
    <property type="entry name" value="PRK00315.1"/>
    <property type="match status" value="1"/>
</dbReference>
<accession>A0ABY6ZKY3</accession>
<evidence type="ECO:0000256" key="9">
    <source>
        <dbReference type="ARBA" id="ARBA00023065"/>
    </source>
</evidence>
<evidence type="ECO:0000256" key="2">
    <source>
        <dbReference type="ARBA" id="ARBA00022475"/>
    </source>
</evidence>